<sequence>MIDPHFPFIPRLATNEIVQSKALLWRRGAALQGACIEQQRFFHASACNQKRRKTAEERKAPRVIEFAAKKKNKIQTSGVVDVWRNMTVAELAKSCELDLEHIQEVMLYVKGAGNIDPEARLEDQKIIKEIVTKCGLKMKIVAAPTIASKEEVKDRDVLPRPPPPPENLHERPPVVTVMGHVDHGKTTLLDSLRGASVAASEAGGITQHIGAFTVELDNGERVTFLDTPGHAAFSAMRARGANLTDIIVLVVAADDGVMEQTKEVLYLAKEANVPIIVAINKIDKPGSNPDRVKKELAQNGIALEGFGGDTIAVGVSALQGTNLEELTEAVSTQATLMGLKGEYVGPMEGVVVESKVDSRRGKLSTAIVTRGTLRKGSVLVSGLAWARVRGLFDHAGQPVSEVTPGMPVEILGWRELPSAGEVILEVESEKVAHSVMRWREAQAKLEKAESDKDAIMLKQMEHDEKYKAEREQQRLAGFYRRRNKGPRPKESAPDDPTPRVNVVIKGDVHGSVEAILDVLETYDGNENCRLDVVHYGVGDVSQGDIELARLFKAVVYAFSVNVPEKVKDVEIRPVNIIYRLVDDLKKEINSKLPLVDEEETVGEANILQLFDINEGRKKVTVLGCRCTKGMLKKTSKFKLVRNGEIVAHELQLDSMRHLKNEVDTVKKDVECGLRLVDQDIEVKAGDTVVCYKINKVPQETDWDPGF</sequence>
<reference evidence="9" key="3">
    <citation type="submission" date="2012-09" db="EMBL/GenBank/DDBJ databases">
        <authorList>
            <consortium name="VectorBase"/>
        </authorList>
    </citation>
    <scope>NUCLEOTIDE SEQUENCE</scope>
    <source>
        <strain evidence="9">Liverpool</strain>
    </source>
</reference>
<keyword evidence="5" id="KW-0342">GTP-binding</keyword>
<dbReference type="InterPro" id="IPR009000">
    <property type="entry name" value="Transl_B-barrel_sf"/>
</dbReference>
<feature type="region of interest" description="Disordered" evidence="7">
    <location>
        <begin position="477"/>
        <end position="499"/>
    </location>
</feature>
<dbReference type="PhylomeDB" id="Q17G92"/>
<dbReference type="InterPro" id="IPR036925">
    <property type="entry name" value="TIF_IF2_dom3_sf"/>
</dbReference>
<dbReference type="GO" id="GO:0005737">
    <property type="term" value="C:cytoplasm"/>
    <property type="evidence" value="ECO:0007669"/>
    <property type="project" value="TreeGrafter"/>
</dbReference>
<accession>Q17G92</accession>
<dbReference type="InterPro" id="IPR015760">
    <property type="entry name" value="TIF_IF2"/>
</dbReference>
<organism evidence="9 10">
    <name type="scientific">Aedes aegypti</name>
    <name type="common">Yellowfever mosquito</name>
    <name type="synonym">Culex aegypti</name>
    <dbReference type="NCBI Taxonomy" id="7159"/>
    <lineage>
        <taxon>Eukaryota</taxon>
        <taxon>Metazoa</taxon>
        <taxon>Ecdysozoa</taxon>
        <taxon>Arthropoda</taxon>
        <taxon>Hexapoda</taxon>
        <taxon>Insecta</taxon>
        <taxon>Pterygota</taxon>
        <taxon>Neoptera</taxon>
        <taxon>Endopterygota</taxon>
        <taxon>Diptera</taxon>
        <taxon>Nematocera</taxon>
        <taxon>Culicoidea</taxon>
        <taxon>Culicidae</taxon>
        <taxon>Culicinae</taxon>
        <taxon>Aedini</taxon>
        <taxon>Aedes</taxon>
        <taxon>Stegomyia</taxon>
    </lineage>
</organism>
<dbReference type="OMA" id="TIVCYQI"/>
<reference evidence="9" key="2">
    <citation type="journal article" date="2007" name="Science">
        <title>Genome sequence of Aedes aegypti, a major arbovirus vector.</title>
        <authorList>
            <person name="Nene V."/>
            <person name="Wortman J.R."/>
            <person name="Lawson D."/>
            <person name="Haas B."/>
            <person name="Kodira C."/>
            <person name="Tu Z.J."/>
            <person name="Loftus B."/>
            <person name="Xi Z."/>
            <person name="Megy K."/>
            <person name="Grabherr M."/>
            <person name="Ren Q."/>
            <person name="Zdobnov E.M."/>
            <person name="Lobo N.F."/>
            <person name="Campbell K.S."/>
            <person name="Brown S.E."/>
            <person name="Bonaldo M.F."/>
            <person name="Zhu J."/>
            <person name="Sinkins S.P."/>
            <person name="Hogenkamp D.G."/>
            <person name="Amedeo P."/>
            <person name="Arensburger P."/>
            <person name="Atkinson P.W."/>
            <person name="Bidwell S."/>
            <person name="Biedler J."/>
            <person name="Birney E."/>
            <person name="Bruggner R.V."/>
            <person name="Costas J."/>
            <person name="Coy M.R."/>
            <person name="Crabtree J."/>
            <person name="Crawford M."/>
            <person name="Debruyn B."/>
            <person name="Decaprio D."/>
            <person name="Eiglmeier K."/>
            <person name="Eisenstadt E."/>
            <person name="El-Dorry H."/>
            <person name="Gelbart W.M."/>
            <person name="Gomes S.L."/>
            <person name="Hammond M."/>
            <person name="Hannick L.I."/>
            <person name="Hogan J.R."/>
            <person name="Holmes M.H."/>
            <person name="Jaffe D."/>
            <person name="Johnston J.S."/>
            <person name="Kennedy R.C."/>
            <person name="Koo H."/>
            <person name="Kravitz S."/>
            <person name="Kriventseva E.V."/>
            <person name="Kulp D."/>
            <person name="Labutti K."/>
            <person name="Lee E."/>
            <person name="Li S."/>
            <person name="Lovin D.D."/>
            <person name="Mao C."/>
            <person name="Mauceli E."/>
            <person name="Menck C.F."/>
            <person name="Miller J.R."/>
            <person name="Montgomery P."/>
            <person name="Mori A."/>
            <person name="Nascimento A.L."/>
            <person name="Naveira H.F."/>
            <person name="Nusbaum C."/>
            <person name="O'leary S."/>
            <person name="Orvis J."/>
            <person name="Pertea M."/>
            <person name="Quesneville H."/>
            <person name="Reidenbach K.R."/>
            <person name="Rogers Y.H."/>
            <person name="Roth C.W."/>
            <person name="Schneider J.R."/>
            <person name="Schatz M."/>
            <person name="Shumway M."/>
            <person name="Stanke M."/>
            <person name="Stinson E.O."/>
            <person name="Tubio J.M."/>
            <person name="Vanzee J.P."/>
            <person name="Verjovski-Almeida S."/>
            <person name="Werner D."/>
            <person name="White O."/>
            <person name="Wyder S."/>
            <person name="Zeng Q."/>
            <person name="Zhao Q."/>
            <person name="Zhao Y."/>
            <person name="Hill C.A."/>
            <person name="Raikhel A.S."/>
            <person name="Soares M.B."/>
            <person name="Knudson D.L."/>
            <person name="Lee N.H."/>
            <person name="Galagan J."/>
            <person name="Salzberg S.L."/>
            <person name="Paulsen I.T."/>
            <person name="Dimopoulos G."/>
            <person name="Collins F.H."/>
            <person name="Birren B."/>
            <person name="Fraser-Liggett C.M."/>
            <person name="Severson D.W."/>
        </authorList>
    </citation>
    <scope>NUCLEOTIDE SEQUENCE [LARGE SCALE GENOMIC DNA]</scope>
    <source>
        <strain evidence="9">Liverpool</strain>
    </source>
</reference>
<feature type="domain" description="Tr-type G" evidence="8">
    <location>
        <begin position="170"/>
        <end position="340"/>
    </location>
</feature>
<dbReference type="Gene3D" id="3.40.50.10050">
    <property type="entry name" value="Translation initiation factor IF- 2, domain 3"/>
    <property type="match status" value="1"/>
</dbReference>
<evidence type="ECO:0000256" key="6">
    <source>
        <dbReference type="ARBA" id="ARBA00025162"/>
    </source>
</evidence>
<dbReference type="SUPFAM" id="SSF50447">
    <property type="entry name" value="Translation proteins"/>
    <property type="match status" value="2"/>
</dbReference>
<dbReference type="InterPro" id="IPR000795">
    <property type="entry name" value="T_Tr_GTP-bd_dom"/>
</dbReference>
<gene>
    <name evidence="9" type="ORF">AaeL_AAEL003170</name>
</gene>
<dbReference type="InterPro" id="IPR005225">
    <property type="entry name" value="Small_GTP-bd"/>
</dbReference>
<dbReference type="AlphaFoldDB" id="Q17G92"/>
<dbReference type="Pfam" id="PF11987">
    <property type="entry name" value="IF-2"/>
    <property type="match status" value="1"/>
</dbReference>
<dbReference type="CTD" id="43382"/>
<keyword evidence="3" id="KW-0547">Nucleotide-binding</keyword>
<protein>
    <submittedName>
        <fullName evidence="9">AAEL003170-PA</fullName>
    </submittedName>
</protein>
<dbReference type="GO" id="GO:0005525">
    <property type="term" value="F:GTP binding"/>
    <property type="evidence" value="ECO:0007669"/>
    <property type="project" value="UniProtKB-KW"/>
</dbReference>
<dbReference type="eggNOG" id="KOG1145">
    <property type="taxonomic scope" value="Eukaryota"/>
</dbReference>
<dbReference type="Pfam" id="PF00009">
    <property type="entry name" value="GTP_EFTU"/>
    <property type="match status" value="1"/>
</dbReference>
<dbReference type="SUPFAM" id="SSF52156">
    <property type="entry name" value="Initiation factor IF2/eIF5b, domain 3"/>
    <property type="match status" value="1"/>
</dbReference>
<dbReference type="InterPro" id="IPR027417">
    <property type="entry name" value="P-loop_NTPase"/>
</dbReference>
<evidence type="ECO:0000256" key="3">
    <source>
        <dbReference type="ARBA" id="ARBA00022741"/>
    </source>
</evidence>
<name>Q17G92_AEDAE</name>
<evidence type="ECO:0000313" key="10">
    <source>
        <dbReference type="Proteomes" id="UP000682892"/>
    </source>
</evidence>
<dbReference type="PANTHER" id="PTHR43381">
    <property type="entry name" value="TRANSLATION INITIATION FACTOR IF-2-RELATED"/>
    <property type="match status" value="1"/>
</dbReference>
<evidence type="ECO:0000256" key="7">
    <source>
        <dbReference type="SAM" id="MobiDB-lite"/>
    </source>
</evidence>
<dbReference type="PANTHER" id="PTHR43381:SF20">
    <property type="entry name" value="TRANSLATION INITIATION FACTOR IF-2, MITOCHONDRIAL"/>
    <property type="match status" value="1"/>
</dbReference>
<dbReference type="FunFam" id="2.40.30.10:FF:000008">
    <property type="entry name" value="Translation initiation factor IF-2"/>
    <property type="match status" value="1"/>
</dbReference>
<reference evidence="9" key="1">
    <citation type="submission" date="2005-10" db="EMBL/GenBank/DDBJ databases">
        <authorList>
            <person name="Loftus B.J."/>
            <person name="Nene V.M."/>
            <person name="Hannick L.I."/>
            <person name="Bidwell S."/>
            <person name="Haas B."/>
            <person name="Amedeo P."/>
            <person name="Orvis J."/>
            <person name="Wortman J.R."/>
            <person name="White O.R."/>
            <person name="Salzberg S."/>
            <person name="Shumway M."/>
            <person name="Koo H."/>
            <person name="Zhao Y."/>
            <person name="Holmes M."/>
            <person name="Miller J."/>
            <person name="Schatz M."/>
            <person name="Pop M."/>
            <person name="Pai G."/>
            <person name="Utterback T."/>
            <person name="Rogers Y.-H."/>
            <person name="Kravitz S."/>
            <person name="Fraser C.M."/>
        </authorList>
    </citation>
    <scope>NUCLEOTIDE SEQUENCE</scope>
    <source>
        <strain evidence="9">Liverpool</strain>
    </source>
</reference>
<dbReference type="Gene3D" id="3.40.50.300">
    <property type="entry name" value="P-loop containing nucleotide triphosphate hydrolases"/>
    <property type="match status" value="1"/>
</dbReference>
<evidence type="ECO:0000313" key="9">
    <source>
        <dbReference type="EMBL" id="EAT45556.1"/>
    </source>
</evidence>
<dbReference type="InterPro" id="IPR023115">
    <property type="entry name" value="TIF_IF2_dom3"/>
</dbReference>
<dbReference type="FunFam" id="3.40.50.300:FF:000019">
    <property type="entry name" value="Translation initiation factor IF-2"/>
    <property type="match status" value="1"/>
</dbReference>
<evidence type="ECO:0000256" key="1">
    <source>
        <dbReference type="ARBA" id="ARBA00007733"/>
    </source>
</evidence>
<dbReference type="VEuPathDB" id="VectorBase:AAEL003170"/>
<dbReference type="HOGENOM" id="CLU_006301_5_2_1"/>
<dbReference type="GO" id="GO:0003743">
    <property type="term" value="F:translation initiation factor activity"/>
    <property type="evidence" value="ECO:0007669"/>
    <property type="project" value="UniProtKB-KW"/>
</dbReference>
<evidence type="ECO:0000256" key="4">
    <source>
        <dbReference type="ARBA" id="ARBA00022917"/>
    </source>
</evidence>
<dbReference type="PROSITE" id="PS51722">
    <property type="entry name" value="G_TR_2"/>
    <property type="match status" value="1"/>
</dbReference>
<dbReference type="NCBIfam" id="TIGR00231">
    <property type="entry name" value="small_GTP"/>
    <property type="match status" value="1"/>
</dbReference>
<dbReference type="CDD" id="cd03702">
    <property type="entry name" value="IF2_mtIF2_II"/>
    <property type="match status" value="1"/>
</dbReference>
<dbReference type="FunFam" id="3.40.50.10050:FF:000001">
    <property type="entry name" value="Translation initiation factor IF-2"/>
    <property type="match status" value="1"/>
</dbReference>
<dbReference type="CDD" id="cd01887">
    <property type="entry name" value="IF2_eIF5B"/>
    <property type="match status" value="1"/>
</dbReference>
<evidence type="ECO:0000259" key="8">
    <source>
        <dbReference type="PROSITE" id="PS51722"/>
    </source>
</evidence>
<dbReference type="Proteomes" id="UP000682892">
    <property type="component" value="Chromosome 2"/>
</dbReference>
<dbReference type="FunFam" id="2.40.30.10:FF:000007">
    <property type="entry name" value="Translation initiation factor IF-2"/>
    <property type="match status" value="1"/>
</dbReference>
<evidence type="ECO:0000256" key="2">
    <source>
        <dbReference type="ARBA" id="ARBA00022540"/>
    </source>
</evidence>
<keyword evidence="2" id="KW-0396">Initiation factor</keyword>
<dbReference type="GO" id="GO:0003924">
    <property type="term" value="F:GTPase activity"/>
    <property type="evidence" value="ECO:0007669"/>
    <property type="project" value="InterPro"/>
</dbReference>
<proteinExistence type="inferred from homology"/>
<dbReference type="PaxDb" id="7159-AAEL003170-PA"/>
<keyword evidence="4" id="KW-0648">Protein biosynthesis</keyword>
<dbReference type="STRING" id="7159.Q17G92"/>
<dbReference type="Pfam" id="PF22042">
    <property type="entry name" value="EF-G_D2"/>
    <property type="match status" value="1"/>
</dbReference>
<dbReference type="KEGG" id="aag:5577397"/>
<dbReference type="EMBL" id="CH477265">
    <property type="protein sequence ID" value="EAT45556.1"/>
    <property type="molecule type" value="Genomic_DNA"/>
</dbReference>
<evidence type="ECO:0000256" key="5">
    <source>
        <dbReference type="ARBA" id="ARBA00023134"/>
    </source>
</evidence>
<comment type="function">
    <text evidence="6">One of the essential components for the initiation of protein synthesis. Protects formylmethionyl-tRNA from spontaneous hydrolysis and promotes its binding to the 30S ribosomal subunits. Also involved in the hydrolysis of GTP during the formation of the 70S ribosomal complex.</text>
</comment>
<dbReference type="SUPFAM" id="SSF52540">
    <property type="entry name" value="P-loop containing nucleoside triphosphate hydrolases"/>
    <property type="match status" value="1"/>
</dbReference>
<dbReference type="InterPro" id="IPR053905">
    <property type="entry name" value="EF-G-like_DII"/>
</dbReference>
<comment type="similarity">
    <text evidence="1">Belongs to the TRAFAC class translation factor GTPase superfamily. Classic translation factor GTPase family. IF-2 subfamily.</text>
</comment>
<feature type="region of interest" description="Disordered" evidence="7">
    <location>
        <begin position="152"/>
        <end position="172"/>
    </location>
</feature>
<dbReference type="OrthoDB" id="361630at2759"/>
<dbReference type="Gene3D" id="2.40.30.10">
    <property type="entry name" value="Translation factors"/>
    <property type="match status" value="2"/>
</dbReference>
<dbReference type="InterPro" id="IPR044145">
    <property type="entry name" value="IF2_II"/>
</dbReference>